<evidence type="ECO:0000256" key="1">
    <source>
        <dbReference type="ARBA" id="ARBA00023125"/>
    </source>
</evidence>
<dbReference type="SUPFAM" id="SSF56349">
    <property type="entry name" value="DNA breaking-rejoining enzymes"/>
    <property type="match status" value="1"/>
</dbReference>
<feature type="region of interest" description="Disordered" evidence="3">
    <location>
        <begin position="244"/>
        <end position="265"/>
    </location>
</feature>
<dbReference type="Ensembl" id="ENSXETT00000088320">
    <property type="protein sequence ID" value="ENSXETP00000082155"/>
    <property type="gene ID" value="ENSXETG00000039508"/>
</dbReference>
<reference evidence="4" key="1">
    <citation type="journal article" date="2010" name="Science">
        <title>The genome of the Western clawed frog Xenopus tropicalis.</title>
        <authorList>
            <person name="Hellsten U."/>
            <person name="Harland R.M."/>
            <person name="Gilchrist M.J."/>
            <person name="Hendrix D."/>
            <person name="Jurka J."/>
            <person name="Kapitonov V."/>
            <person name="Ovcharenko I."/>
            <person name="Putnam N.H."/>
            <person name="Shu S."/>
            <person name="Taher L."/>
            <person name="Blitz I.L."/>
            <person name="Blumberg B."/>
            <person name="Dichmann D.S."/>
            <person name="Dubchak I."/>
            <person name="Amaya E."/>
            <person name="Detter J.C."/>
            <person name="Fletcher R."/>
            <person name="Gerhard D.S."/>
            <person name="Goodstein D."/>
            <person name="Graves T."/>
            <person name="Grigoriev I.V."/>
            <person name="Grimwood J."/>
            <person name="Kawashima T."/>
            <person name="Lindquist E."/>
            <person name="Lucas S.M."/>
            <person name="Mead P.E."/>
            <person name="Mitros T."/>
            <person name="Ogino H."/>
            <person name="Ohta Y."/>
            <person name="Poliakov A.V."/>
            <person name="Pollet N."/>
            <person name="Robert J."/>
            <person name="Salamov A."/>
            <person name="Sater A.K."/>
            <person name="Schmutz J."/>
            <person name="Terry A."/>
            <person name="Vize P.D."/>
            <person name="Warren W.C."/>
            <person name="Wells D."/>
            <person name="Wills A."/>
            <person name="Wilson R.K."/>
            <person name="Zimmerman L.B."/>
            <person name="Zorn A.M."/>
            <person name="Grainger R."/>
            <person name="Grammer T."/>
            <person name="Khokha M.K."/>
            <person name="Richardson P.M."/>
            <person name="Rokhsar D.S."/>
        </authorList>
    </citation>
    <scope>NUCLEOTIDE SEQUENCE [LARGE SCALE GENOMIC DNA]</scope>
    <source>
        <strain evidence="4">Nigerian</strain>
    </source>
</reference>
<accession>A0A6I8RND0</accession>
<evidence type="ECO:0000313" key="4">
    <source>
        <dbReference type="Ensembl" id="ENSXETP00000082155"/>
    </source>
</evidence>
<dbReference type="InParanoid" id="A0A6I8RND0"/>
<evidence type="ECO:0000256" key="2">
    <source>
        <dbReference type="ARBA" id="ARBA00023172"/>
    </source>
</evidence>
<name>A0A6I8RND0_XENTR</name>
<dbReference type="PANTHER" id="PTHR33066">
    <property type="entry name" value="INTEGRASE_SAM-LIKE_N DOMAIN-CONTAINING PROTEIN"/>
    <property type="match status" value="1"/>
</dbReference>
<dbReference type="Gene3D" id="1.10.150.130">
    <property type="match status" value="1"/>
</dbReference>
<keyword evidence="2" id="KW-0233">DNA recombination</keyword>
<dbReference type="GO" id="GO:0006310">
    <property type="term" value="P:DNA recombination"/>
    <property type="evidence" value="ECO:0007669"/>
    <property type="project" value="UniProtKB-KW"/>
</dbReference>
<dbReference type="GeneTree" id="ENSGT01070000254374"/>
<keyword evidence="1" id="KW-0238">DNA-binding</keyword>
<dbReference type="AlphaFoldDB" id="A0A6I8RND0"/>
<feature type="compositionally biased region" description="Polar residues" evidence="3">
    <location>
        <begin position="435"/>
        <end position="451"/>
    </location>
</feature>
<dbReference type="GO" id="GO:0003677">
    <property type="term" value="F:DNA binding"/>
    <property type="evidence" value="ECO:0007669"/>
    <property type="project" value="UniProtKB-KW"/>
</dbReference>
<feature type="region of interest" description="Disordered" evidence="3">
    <location>
        <begin position="363"/>
        <end position="476"/>
    </location>
</feature>
<feature type="compositionally biased region" description="Polar residues" evidence="3">
    <location>
        <begin position="570"/>
        <end position="580"/>
    </location>
</feature>
<feature type="region of interest" description="Disordered" evidence="3">
    <location>
        <begin position="529"/>
        <end position="604"/>
    </location>
</feature>
<evidence type="ECO:0000256" key="3">
    <source>
        <dbReference type="SAM" id="MobiDB-lite"/>
    </source>
</evidence>
<dbReference type="GO" id="GO:0015074">
    <property type="term" value="P:DNA integration"/>
    <property type="evidence" value="ECO:0007669"/>
    <property type="project" value="InterPro"/>
</dbReference>
<organism evidence="4">
    <name type="scientific">Xenopus tropicalis</name>
    <name type="common">Western clawed frog</name>
    <name type="synonym">Silurana tropicalis</name>
    <dbReference type="NCBI Taxonomy" id="8364"/>
    <lineage>
        <taxon>Eukaryota</taxon>
        <taxon>Metazoa</taxon>
        <taxon>Chordata</taxon>
        <taxon>Craniata</taxon>
        <taxon>Vertebrata</taxon>
        <taxon>Euteleostomi</taxon>
        <taxon>Amphibia</taxon>
        <taxon>Batrachia</taxon>
        <taxon>Anura</taxon>
        <taxon>Pipoidea</taxon>
        <taxon>Pipidae</taxon>
        <taxon>Xenopodinae</taxon>
        <taxon>Xenopus</taxon>
        <taxon>Silurana</taxon>
    </lineage>
</organism>
<proteinExistence type="predicted"/>
<sequence length="951" mass="105407">MAIHNHRQMGPPTRFFGLQDPIPSQAPLQVSGIKHPSYSPKETCPQASHRHHVTFQGNHTSPSTRKENRFLLKSLSGPKKGRVFQTSARPEGFKQIPVRTVIQNGVAPFRHSQRPVRRFLHINRPPRRLPTHSHSPGPPEISTLCIRREPLPVPSPPIRPGYGPSGVYEGDGSLGGLHATTRTIRPPLPRRPLATSSISLSITDRNQRMCPHPRNTRVANTPQKKYIAPYAIHCLSRRPLRFQSTQGFSPDRKTETPQVSGATSHHVKVPYRKILHAASGTDDLNHRGSSVRPISYATTSTRLSQTMVKTSSRPQKPNIPVLPRKTLLTMVAPTQQTSKGQNLLFRQLVRSHNRRQLTRLGRCLRTQDNTRKMVPTRSKAPYQSTRNPGSIPIHHSLGTPPTWAPSKNSVRQRHHRGVHQPPGGHEEPRLLEGSIPTTSMGRGQPVPSCSSVHPRPPQLGSGLPQPELRRPRGMVSTQGCVPTAHTPLGNTTGGPHGLPVQSPGPSLLHQIPRPSGICGRCNDHPLEFRPSIHLSPHTHDSPNPPQTPPVPDDSHSSHSVLATKVMVLRPTSTSNNTTLEAPSETGPPIPRENTPPWAGKPGTHGMAIESAIWARKGFSTKVTTTLMKARKPVTVASYHRIWNTFLTWCTETQHNTSSCHIPTLLDFLQEGLDKGLGVNSLKVQVSALSLPFQRQLAIHPDVKTFIQAATHIKPPYKDPIPPWDLNLVLHALQNKPFEPLATIDLKLLTWKVAFLVAISSARRISELGALSHKTPYCIFHEDKVVLRTLPTFLPKVTSAFHLNQEIVLPSLCPKPSSPQERRLHNLDVVRALKFYINRTTDFRRSDSLFVLYGPKRKGAKASKASIARWIKSLITSTYQNKGLPIPFKTSAHTTRALSTSWALANAASAEQLCKAATWSSIHTFTKFYKFHVFSSAEASFSRKVLQSAVRS</sequence>
<dbReference type="PANTHER" id="PTHR33066:SF2">
    <property type="entry name" value="FILAGGRIN-2-LIKE"/>
    <property type="match status" value="1"/>
</dbReference>
<dbReference type="Bgee" id="ENSXETG00000039508">
    <property type="expression patterns" value="Expressed in neurula embryo"/>
</dbReference>
<dbReference type="InterPro" id="IPR011010">
    <property type="entry name" value="DNA_brk_join_enz"/>
</dbReference>
<feature type="compositionally biased region" description="Pro residues" evidence="3">
    <location>
        <begin position="542"/>
        <end position="551"/>
    </location>
</feature>
<dbReference type="InterPro" id="IPR010998">
    <property type="entry name" value="Integrase_recombinase_N"/>
</dbReference>
<reference evidence="4" key="2">
    <citation type="submission" date="2020-05" db="UniProtKB">
        <authorList>
            <consortium name="Ensembl"/>
        </authorList>
    </citation>
    <scope>IDENTIFICATION</scope>
</reference>
<dbReference type="SUPFAM" id="SSF47823">
    <property type="entry name" value="lambda integrase-like, N-terminal domain"/>
    <property type="match status" value="1"/>
</dbReference>
<dbReference type="Gene3D" id="1.10.443.10">
    <property type="entry name" value="Intergrase catalytic core"/>
    <property type="match status" value="1"/>
</dbReference>
<dbReference type="InterPro" id="IPR013762">
    <property type="entry name" value="Integrase-like_cat_sf"/>
</dbReference>
<protein>
    <recommendedName>
        <fullName evidence="5">Tyr recombinase domain-containing protein</fullName>
    </recommendedName>
</protein>
<evidence type="ECO:0008006" key="5">
    <source>
        <dbReference type="Google" id="ProtNLM"/>
    </source>
</evidence>